<dbReference type="GO" id="GO:0022857">
    <property type="term" value="F:transmembrane transporter activity"/>
    <property type="evidence" value="ECO:0007669"/>
    <property type="project" value="UniProtKB-ARBA"/>
</dbReference>
<evidence type="ECO:0000256" key="2">
    <source>
        <dbReference type="ARBA" id="ARBA00022448"/>
    </source>
</evidence>
<dbReference type="KEGG" id="manr:MPAN_015180"/>
<dbReference type="InterPro" id="IPR003593">
    <property type="entry name" value="AAA+_ATPase"/>
</dbReference>
<dbReference type="Pfam" id="PF00005">
    <property type="entry name" value="ABC_tran"/>
    <property type="match status" value="1"/>
</dbReference>
<keyword evidence="4 5" id="KW-0067">ATP-binding</keyword>
<dbReference type="InterPro" id="IPR017871">
    <property type="entry name" value="ABC_transporter-like_CS"/>
</dbReference>
<dbReference type="RefSeq" id="WP_176239271.1">
    <property type="nucleotide sequence ID" value="NZ_AP024412.1"/>
</dbReference>
<dbReference type="Proteomes" id="UP000620133">
    <property type="component" value="Chromosome"/>
</dbReference>
<evidence type="ECO:0000313" key="5">
    <source>
        <dbReference type="EMBL" id="BCR36625.1"/>
    </source>
</evidence>
<dbReference type="InterPro" id="IPR027417">
    <property type="entry name" value="P-loop_NTPase"/>
</dbReference>
<dbReference type="PROSITE" id="PS00211">
    <property type="entry name" value="ABC_TRANSPORTER_1"/>
    <property type="match status" value="1"/>
</dbReference>
<name>A0A7U9XVQ2_9MOLU</name>
<reference evidence="5" key="1">
    <citation type="submission" date="2021-01" db="EMBL/GenBank/DDBJ databases">
        <title>Draft genome sequence of Acholeplasmataceae bacterium strain Mahy22.</title>
        <authorList>
            <person name="Watanabe M."/>
            <person name="Kojima H."/>
            <person name="Fukui M."/>
        </authorList>
    </citation>
    <scope>NUCLEOTIDE SEQUENCE</scope>
    <source>
        <strain evidence="5">Mahy22</strain>
    </source>
</reference>
<dbReference type="CDD" id="cd03255">
    <property type="entry name" value="ABC_MJ0796_LolCDE_FtsE"/>
    <property type="match status" value="1"/>
</dbReference>
<dbReference type="InterPro" id="IPR017911">
    <property type="entry name" value="MacB-like_ATP-bd"/>
</dbReference>
<keyword evidence="2" id="KW-0813">Transport</keyword>
<dbReference type="SUPFAM" id="SSF52540">
    <property type="entry name" value="P-loop containing nucleoside triphosphate hydrolases"/>
    <property type="match status" value="1"/>
</dbReference>
<dbReference type="PANTHER" id="PTHR42798">
    <property type="entry name" value="LIPOPROTEIN-RELEASING SYSTEM ATP-BINDING PROTEIN LOLD"/>
    <property type="match status" value="1"/>
</dbReference>
<dbReference type="PROSITE" id="PS50893">
    <property type="entry name" value="ABC_TRANSPORTER_2"/>
    <property type="match status" value="1"/>
</dbReference>
<accession>A0A7U9XVQ2</accession>
<dbReference type="Gene3D" id="3.40.50.300">
    <property type="entry name" value="P-loop containing nucleotide triphosphate hydrolases"/>
    <property type="match status" value="1"/>
</dbReference>
<sequence length="226" mass="25557">MPQIKVSSLKKSYKNAKLVTEVLRGIDFDVNESEFISIVGPSGSGKSTLLYVLSGLESYDQGEIYIFDKLLTDYTDSQKAKLRSQDIGFVFQFYNLMPNLTTYENVLLASVLGSQKTKQEVMDTLDIVGMKDYKDYYPAQLSGGMQQKVAIARCLINDPKIIFADEPIGNLDYESGKKIMELFKTLNQTYHKTILMVTHNLESTSYGQRTLHMLDGKVIDDEKKSK</sequence>
<proteinExistence type="inferred from homology"/>
<dbReference type="GO" id="GO:0016887">
    <property type="term" value="F:ATP hydrolysis activity"/>
    <property type="evidence" value="ECO:0007669"/>
    <property type="project" value="InterPro"/>
</dbReference>
<protein>
    <submittedName>
        <fullName evidence="5">Macrolide ABC transporter ATP-binding protein</fullName>
    </submittedName>
</protein>
<evidence type="ECO:0000313" key="6">
    <source>
        <dbReference type="Proteomes" id="UP000620133"/>
    </source>
</evidence>
<evidence type="ECO:0000256" key="3">
    <source>
        <dbReference type="ARBA" id="ARBA00022741"/>
    </source>
</evidence>
<comment type="similarity">
    <text evidence="1">Belongs to the ABC transporter superfamily.</text>
</comment>
<evidence type="ECO:0000256" key="4">
    <source>
        <dbReference type="ARBA" id="ARBA00022840"/>
    </source>
</evidence>
<gene>
    <name evidence="5" type="ORF">MPAN_015180</name>
</gene>
<keyword evidence="3" id="KW-0547">Nucleotide-binding</keyword>
<dbReference type="SMART" id="SM00382">
    <property type="entry name" value="AAA"/>
    <property type="match status" value="1"/>
</dbReference>
<organism evidence="5 6">
    <name type="scientific">Mariniplasma anaerobium</name>
    <dbReference type="NCBI Taxonomy" id="2735436"/>
    <lineage>
        <taxon>Bacteria</taxon>
        <taxon>Bacillati</taxon>
        <taxon>Mycoplasmatota</taxon>
        <taxon>Mollicutes</taxon>
        <taxon>Acholeplasmatales</taxon>
        <taxon>Acholeplasmataceae</taxon>
        <taxon>Mariniplasma</taxon>
    </lineage>
</organism>
<dbReference type="FunFam" id="3.40.50.300:FF:000032">
    <property type="entry name" value="Export ABC transporter ATP-binding protein"/>
    <property type="match status" value="1"/>
</dbReference>
<dbReference type="GO" id="GO:0005524">
    <property type="term" value="F:ATP binding"/>
    <property type="evidence" value="ECO:0007669"/>
    <property type="project" value="UniProtKB-KW"/>
</dbReference>
<evidence type="ECO:0000256" key="1">
    <source>
        <dbReference type="ARBA" id="ARBA00005417"/>
    </source>
</evidence>
<dbReference type="EMBL" id="AP024412">
    <property type="protein sequence ID" value="BCR36625.1"/>
    <property type="molecule type" value="Genomic_DNA"/>
</dbReference>
<dbReference type="GO" id="GO:0098796">
    <property type="term" value="C:membrane protein complex"/>
    <property type="evidence" value="ECO:0007669"/>
    <property type="project" value="UniProtKB-ARBA"/>
</dbReference>
<dbReference type="InterPro" id="IPR003439">
    <property type="entry name" value="ABC_transporter-like_ATP-bd"/>
</dbReference>
<dbReference type="PANTHER" id="PTHR42798:SF7">
    <property type="entry name" value="ALPHA-D-RIBOSE 1-METHYLPHOSPHONATE 5-TRIPHOSPHATE SYNTHASE SUBUNIT PHNL"/>
    <property type="match status" value="1"/>
</dbReference>
<dbReference type="AlphaFoldDB" id="A0A7U9XVQ2"/>
<keyword evidence="6" id="KW-1185">Reference proteome</keyword>